<dbReference type="Proteomes" id="UP001139981">
    <property type="component" value="Unassembled WGS sequence"/>
</dbReference>
<proteinExistence type="predicted"/>
<accession>A0ACC1LYK3</accession>
<evidence type="ECO:0000313" key="2">
    <source>
        <dbReference type="Proteomes" id="UP001139981"/>
    </source>
</evidence>
<protein>
    <submittedName>
        <fullName evidence="1">Uncharacterized protein</fullName>
    </submittedName>
</protein>
<keyword evidence="2" id="KW-1185">Reference proteome</keyword>
<dbReference type="EMBL" id="JANBVB010001603">
    <property type="protein sequence ID" value="KAJ2889908.1"/>
    <property type="molecule type" value="Genomic_DNA"/>
</dbReference>
<comment type="caution">
    <text evidence="1">The sequence shown here is derived from an EMBL/GenBank/DDBJ whole genome shotgun (WGS) entry which is preliminary data.</text>
</comment>
<feature type="non-terminal residue" evidence="1">
    <location>
        <position position="264"/>
    </location>
</feature>
<name>A0ACC1LYK3_9FUNG</name>
<evidence type="ECO:0000313" key="1">
    <source>
        <dbReference type="EMBL" id="KAJ2889908.1"/>
    </source>
</evidence>
<organism evidence="1 2">
    <name type="scientific">Coemansia aciculifera</name>
    <dbReference type="NCBI Taxonomy" id="417176"/>
    <lineage>
        <taxon>Eukaryota</taxon>
        <taxon>Fungi</taxon>
        <taxon>Fungi incertae sedis</taxon>
        <taxon>Zoopagomycota</taxon>
        <taxon>Kickxellomycotina</taxon>
        <taxon>Kickxellomycetes</taxon>
        <taxon>Kickxellales</taxon>
        <taxon>Kickxellaceae</taxon>
        <taxon>Coemansia</taxon>
    </lineage>
</organism>
<gene>
    <name evidence="1" type="ORF">IWW38_004427</name>
</gene>
<sequence>MATGSDYHKHDAVDTKHPAQPVASPRSELVNTFIAYYSSADCAPVPAEAYPLHDLLSSSSTPTSTSSSSTAASDMHMRSDKKTVGQSSGQSTDSEYTGNGSSGSSSSSLGDSATAAARVLAAWQDRALPTGPIASGATVSAGISADDSAIWTAARVHSSTSTPRHAASSFDPHTREGSAPVPGSLEAAANRRTDMGFLALLNSAAAFVAESSVSPQKQQQQQQQTQQTQQHHTVDNPYLTLSSINNGYGQAAVDAAVAAEQGDY</sequence>
<reference evidence="1" key="1">
    <citation type="submission" date="2022-07" db="EMBL/GenBank/DDBJ databases">
        <title>Phylogenomic reconstructions and comparative analyses of Kickxellomycotina fungi.</title>
        <authorList>
            <person name="Reynolds N.K."/>
            <person name="Stajich J.E."/>
            <person name="Barry K."/>
            <person name="Grigoriev I.V."/>
            <person name="Crous P."/>
            <person name="Smith M.E."/>
        </authorList>
    </citation>
    <scope>NUCLEOTIDE SEQUENCE</scope>
    <source>
        <strain evidence="1">CBS 190363</strain>
    </source>
</reference>